<feature type="signal peptide" evidence="1">
    <location>
        <begin position="1"/>
        <end position="23"/>
    </location>
</feature>
<keyword evidence="1" id="KW-0732">Signal</keyword>
<sequence>MHIVSNFCRVLVAVFILPISAQALDSYEVNTKPLFKYPSLAKEFQRLHDKFQKVPLTIKEHEQRIDILETVLEKEGKWLDGYWLHGSESFILASSYSSEDDFPIARNILANGLQKVETCLEIKGDHLLCRFFQGSLLAKISSIDGIFASLRHGKTIHDAFFAVTRSSYNMQFRPNVSLIGAAYYGLGLFYRLVPDVFLVDWFWGIRGNLSKSIALHKKAISYDDNNPCSLLMLSVALFCKYHSDNDHPEYKAAVKHLKTAQGITPIDKPQEVCVKETYKIEKQTDRTCGYTQAKYQEEVKE</sequence>
<evidence type="ECO:0000256" key="1">
    <source>
        <dbReference type="SAM" id="SignalP"/>
    </source>
</evidence>
<dbReference type="OrthoDB" id="5311066at2"/>
<keyword evidence="3" id="KW-1185">Reference proteome</keyword>
<evidence type="ECO:0008006" key="4">
    <source>
        <dbReference type="Google" id="ProtNLM"/>
    </source>
</evidence>
<reference evidence="3" key="1">
    <citation type="submission" date="2017-04" db="EMBL/GenBank/DDBJ databases">
        <authorList>
            <person name="Varghese N."/>
            <person name="Submissions S."/>
        </authorList>
    </citation>
    <scope>NUCLEOTIDE SEQUENCE [LARGE SCALE GENOMIC DNA]</scope>
    <source>
        <strain evidence="3">RKEM611</strain>
    </source>
</reference>
<dbReference type="AlphaFoldDB" id="A0A1Y6BL02"/>
<gene>
    <name evidence="2" type="ORF">SAMN06296036_104262</name>
</gene>
<proteinExistence type="predicted"/>
<name>A0A1Y6BL02_9BACT</name>
<protein>
    <recommendedName>
        <fullName evidence="4">TRAP transporter T-component</fullName>
    </recommendedName>
</protein>
<feature type="chain" id="PRO_5012102310" description="TRAP transporter T-component" evidence="1">
    <location>
        <begin position="24"/>
        <end position="301"/>
    </location>
</feature>
<evidence type="ECO:0000313" key="2">
    <source>
        <dbReference type="EMBL" id="SMF08025.1"/>
    </source>
</evidence>
<accession>A0A1Y6BL02</accession>
<dbReference type="RefSeq" id="WP_132316544.1">
    <property type="nucleotide sequence ID" value="NZ_FWZT01000004.1"/>
</dbReference>
<organism evidence="2 3">
    <name type="scientific">Pseudobacteriovorax antillogorgiicola</name>
    <dbReference type="NCBI Taxonomy" id="1513793"/>
    <lineage>
        <taxon>Bacteria</taxon>
        <taxon>Pseudomonadati</taxon>
        <taxon>Bdellovibrionota</taxon>
        <taxon>Oligoflexia</taxon>
        <taxon>Oligoflexales</taxon>
        <taxon>Pseudobacteriovoracaceae</taxon>
        <taxon>Pseudobacteriovorax</taxon>
    </lineage>
</organism>
<dbReference type="Proteomes" id="UP000192907">
    <property type="component" value="Unassembled WGS sequence"/>
</dbReference>
<evidence type="ECO:0000313" key="3">
    <source>
        <dbReference type="Proteomes" id="UP000192907"/>
    </source>
</evidence>
<dbReference type="EMBL" id="FWZT01000004">
    <property type="protein sequence ID" value="SMF08025.1"/>
    <property type="molecule type" value="Genomic_DNA"/>
</dbReference>
<dbReference type="STRING" id="1513793.SAMN06296036_104262"/>